<dbReference type="Proteomes" id="UP000199662">
    <property type="component" value="Unassembled WGS sequence"/>
</dbReference>
<dbReference type="AlphaFoldDB" id="A0A1H7BDJ9"/>
<dbReference type="RefSeq" id="WP_091833234.1">
    <property type="nucleotide sequence ID" value="NZ_FNZK01000016.1"/>
</dbReference>
<proteinExistence type="predicted"/>
<accession>A0A1H7BDJ9</accession>
<dbReference type="SUPFAM" id="SSF56935">
    <property type="entry name" value="Porins"/>
    <property type="match status" value="1"/>
</dbReference>
<evidence type="ECO:0000313" key="3">
    <source>
        <dbReference type="EMBL" id="SEJ75256.1"/>
    </source>
</evidence>
<feature type="signal peptide" evidence="1">
    <location>
        <begin position="1"/>
        <end position="22"/>
    </location>
</feature>
<dbReference type="Pfam" id="PF00395">
    <property type="entry name" value="SLH"/>
    <property type="match status" value="1"/>
</dbReference>
<name>A0A1H7BDJ9_9FIRM</name>
<reference evidence="3 4" key="1">
    <citation type="submission" date="2016-10" db="EMBL/GenBank/DDBJ databases">
        <authorList>
            <person name="de Groot N.N."/>
        </authorList>
    </citation>
    <scope>NUCLEOTIDE SEQUENCE [LARGE SCALE GENOMIC DNA]</scope>
    <source>
        <strain evidence="3 4">DSM 2179</strain>
    </source>
</reference>
<dbReference type="PROSITE" id="PS51272">
    <property type="entry name" value="SLH"/>
    <property type="match status" value="1"/>
</dbReference>
<dbReference type="InterPro" id="IPR001119">
    <property type="entry name" value="SLH_dom"/>
</dbReference>
<keyword evidence="1" id="KW-0732">Signal</keyword>
<dbReference type="PANTHER" id="PTHR43308:SF5">
    <property type="entry name" value="S-LAYER PROTEIN _ PEPTIDOGLYCAN ENDO-BETA-N-ACETYLGLUCOSAMINIDASE"/>
    <property type="match status" value="1"/>
</dbReference>
<gene>
    <name evidence="3" type="ORF">SAMN05660742_11613</name>
</gene>
<evidence type="ECO:0000256" key="1">
    <source>
        <dbReference type="SAM" id="SignalP"/>
    </source>
</evidence>
<organism evidence="3 4">
    <name type="scientific">Propionispira arboris</name>
    <dbReference type="NCBI Taxonomy" id="84035"/>
    <lineage>
        <taxon>Bacteria</taxon>
        <taxon>Bacillati</taxon>
        <taxon>Bacillota</taxon>
        <taxon>Negativicutes</taxon>
        <taxon>Selenomonadales</taxon>
        <taxon>Selenomonadaceae</taxon>
        <taxon>Propionispira</taxon>
    </lineage>
</organism>
<dbReference type="STRING" id="84035.SAMN05660742_11613"/>
<dbReference type="PANTHER" id="PTHR43308">
    <property type="entry name" value="OUTER MEMBRANE PROTEIN ALPHA-RELATED"/>
    <property type="match status" value="1"/>
</dbReference>
<feature type="chain" id="PRO_5011771677" evidence="1">
    <location>
        <begin position="23"/>
        <end position="417"/>
    </location>
</feature>
<keyword evidence="4" id="KW-1185">Reference proteome</keyword>
<feature type="domain" description="SLH" evidence="2">
    <location>
        <begin position="23"/>
        <end position="86"/>
    </location>
</feature>
<evidence type="ECO:0000259" key="2">
    <source>
        <dbReference type="PROSITE" id="PS51272"/>
    </source>
</evidence>
<evidence type="ECO:0000313" key="4">
    <source>
        <dbReference type="Proteomes" id="UP000199662"/>
    </source>
</evidence>
<sequence length="417" mass="46907">MNKTLLLSISTILLTMTTRVLAAENPFSDVPATHWSFQALAQLEADGVIEGNDDGSFRGNVPITRYEMAKIVARAMAKANVRDTDKAIIDKLSTEYAAELNQLGVRVNHLEKKADNVKINGYAYLRMQNQKTTDKSTGKSQSTSLSRSYEELVIKGKVNENWDAVGQIQMYKDLKTDIDSDDNLLVKGISANGKLFGANVKLGKFEQVTQNAVVYHEYTTGAEFCFGNALKTRITVGNVTNPMKLIGETTENVFYKAAEFNYKLSKSTNLNAAYFDLDGNELQYTRGKKNPHIYAAGFDTRFDKNWGFRGLYLKSSSNISKGKKVEDIGYLASLEYKGEKLNNPGSFGIYLKYIQLPKLTQIFTDVAHQYNYKGFEIGTMYMLAPNTRGHLRYYKGTDVDNSNKEKSLVRAEVRYFF</sequence>
<dbReference type="EMBL" id="FNZK01000016">
    <property type="protein sequence ID" value="SEJ75256.1"/>
    <property type="molecule type" value="Genomic_DNA"/>
</dbReference>
<dbReference type="InterPro" id="IPR051465">
    <property type="entry name" value="Cell_Envelope_Struct_Comp"/>
</dbReference>
<protein>
    <submittedName>
        <fullName evidence="3">S-layer homology domain-containing protein</fullName>
    </submittedName>
</protein>